<evidence type="ECO:0000313" key="8">
    <source>
        <dbReference type="EMBL" id="KIM79194.1"/>
    </source>
</evidence>
<feature type="region of interest" description="Disordered" evidence="6">
    <location>
        <begin position="1"/>
        <end position="23"/>
    </location>
</feature>
<dbReference type="InterPro" id="IPR023271">
    <property type="entry name" value="Aquaporin-like"/>
</dbReference>
<dbReference type="PRINTS" id="PR00783">
    <property type="entry name" value="MINTRINSICP"/>
</dbReference>
<evidence type="ECO:0000256" key="7">
    <source>
        <dbReference type="SAM" id="Phobius"/>
    </source>
</evidence>
<evidence type="ECO:0000256" key="3">
    <source>
        <dbReference type="ARBA" id="ARBA00022989"/>
    </source>
</evidence>
<keyword evidence="3 7" id="KW-1133">Transmembrane helix</keyword>
<organism evidence="8 9">
    <name type="scientific">Piloderma croceum (strain F 1598)</name>
    <dbReference type="NCBI Taxonomy" id="765440"/>
    <lineage>
        <taxon>Eukaryota</taxon>
        <taxon>Fungi</taxon>
        <taxon>Dikarya</taxon>
        <taxon>Basidiomycota</taxon>
        <taxon>Agaricomycotina</taxon>
        <taxon>Agaricomycetes</taxon>
        <taxon>Agaricomycetidae</taxon>
        <taxon>Atheliales</taxon>
        <taxon>Atheliaceae</taxon>
        <taxon>Piloderma</taxon>
    </lineage>
</organism>
<reference evidence="9" key="2">
    <citation type="submission" date="2015-01" db="EMBL/GenBank/DDBJ databases">
        <title>Evolutionary Origins and Diversification of the Mycorrhizal Mutualists.</title>
        <authorList>
            <consortium name="DOE Joint Genome Institute"/>
            <consortium name="Mycorrhizal Genomics Consortium"/>
            <person name="Kohler A."/>
            <person name="Kuo A."/>
            <person name="Nagy L.G."/>
            <person name="Floudas D."/>
            <person name="Copeland A."/>
            <person name="Barry K.W."/>
            <person name="Cichocki N."/>
            <person name="Veneault-Fourrey C."/>
            <person name="LaButti K."/>
            <person name="Lindquist E.A."/>
            <person name="Lipzen A."/>
            <person name="Lundell T."/>
            <person name="Morin E."/>
            <person name="Murat C."/>
            <person name="Riley R."/>
            <person name="Ohm R."/>
            <person name="Sun H."/>
            <person name="Tunlid A."/>
            <person name="Henrissat B."/>
            <person name="Grigoriev I.V."/>
            <person name="Hibbett D.S."/>
            <person name="Martin F."/>
        </authorList>
    </citation>
    <scope>NUCLEOTIDE SEQUENCE [LARGE SCALE GENOMIC DNA]</scope>
    <source>
        <strain evidence="9">F 1598</strain>
    </source>
</reference>
<dbReference type="OrthoDB" id="3222at2759"/>
<feature type="transmembrane region" description="Helical" evidence="7">
    <location>
        <begin position="170"/>
        <end position="191"/>
    </location>
</feature>
<keyword evidence="9" id="KW-1185">Reference proteome</keyword>
<feature type="transmembrane region" description="Helical" evidence="7">
    <location>
        <begin position="116"/>
        <end position="140"/>
    </location>
</feature>
<feature type="transmembrane region" description="Helical" evidence="7">
    <location>
        <begin position="295"/>
        <end position="315"/>
    </location>
</feature>
<dbReference type="GO" id="GO:0016020">
    <property type="term" value="C:membrane"/>
    <property type="evidence" value="ECO:0007669"/>
    <property type="project" value="UniProtKB-SubCell"/>
</dbReference>
<dbReference type="FunCoup" id="A0A0C3FHY4">
    <property type="interactions" value="53"/>
</dbReference>
<evidence type="ECO:0008006" key="10">
    <source>
        <dbReference type="Google" id="ProtNLM"/>
    </source>
</evidence>
<keyword evidence="4 7" id="KW-0472">Membrane</keyword>
<gene>
    <name evidence="8" type="ORF">PILCRDRAFT_10606</name>
</gene>
<evidence type="ECO:0000313" key="9">
    <source>
        <dbReference type="Proteomes" id="UP000054166"/>
    </source>
</evidence>
<evidence type="ECO:0000256" key="4">
    <source>
        <dbReference type="ARBA" id="ARBA00023136"/>
    </source>
</evidence>
<dbReference type="AlphaFoldDB" id="A0A0C3FHY4"/>
<feature type="transmembrane region" description="Helical" evidence="7">
    <location>
        <begin position="244"/>
        <end position="264"/>
    </location>
</feature>
<feature type="transmembrane region" description="Helical" evidence="7">
    <location>
        <begin position="92"/>
        <end position="110"/>
    </location>
</feature>
<dbReference type="InterPro" id="IPR000425">
    <property type="entry name" value="MIP"/>
</dbReference>
<evidence type="ECO:0000256" key="2">
    <source>
        <dbReference type="ARBA" id="ARBA00022692"/>
    </source>
</evidence>
<dbReference type="STRING" id="765440.A0A0C3FHY4"/>
<dbReference type="PANTHER" id="PTHR47002:SF2">
    <property type="entry name" value="AQUAPORIN AQPAE.A-LIKE"/>
    <property type="match status" value="1"/>
</dbReference>
<keyword evidence="2 5" id="KW-0812">Transmembrane</keyword>
<dbReference type="PANTHER" id="PTHR47002">
    <property type="entry name" value="AQUAPORIN-LIKE"/>
    <property type="match status" value="1"/>
</dbReference>
<dbReference type="Proteomes" id="UP000054166">
    <property type="component" value="Unassembled WGS sequence"/>
</dbReference>
<accession>A0A0C3FHY4</accession>
<dbReference type="GO" id="GO:0015267">
    <property type="term" value="F:channel activity"/>
    <property type="evidence" value="ECO:0007669"/>
    <property type="project" value="InterPro"/>
</dbReference>
<evidence type="ECO:0000256" key="1">
    <source>
        <dbReference type="ARBA" id="ARBA00004141"/>
    </source>
</evidence>
<comment type="subcellular location">
    <subcellularLocation>
        <location evidence="1">Membrane</location>
        <topology evidence="1">Multi-pass membrane protein</topology>
    </subcellularLocation>
</comment>
<dbReference type="InParanoid" id="A0A0C3FHY4"/>
<reference evidence="8 9" key="1">
    <citation type="submission" date="2014-04" db="EMBL/GenBank/DDBJ databases">
        <authorList>
            <consortium name="DOE Joint Genome Institute"/>
            <person name="Kuo A."/>
            <person name="Tarkka M."/>
            <person name="Buscot F."/>
            <person name="Kohler A."/>
            <person name="Nagy L.G."/>
            <person name="Floudas D."/>
            <person name="Copeland A."/>
            <person name="Barry K.W."/>
            <person name="Cichocki N."/>
            <person name="Veneault-Fourrey C."/>
            <person name="LaButti K."/>
            <person name="Lindquist E.A."/>
            <person name="Lipzen A."/>
            <person name="Lundell T."/>
            <person name="Morin E."/>
            <person name="Murat C."/>
            <person name="Sun H."/>
            <person name="Tunlid A."/>
            <person name="Henrissat B."/>
            <person name="Grigoriev I.V."/>
            <person name="Hibbett D.S."/>
            <person name="Martin F."/>
            <person name="Nordberg H.P."/>
            <person name="Cantor M.N."/>
            <person name="Hua S.X."/>
        </authorList>
    </citation>
    <scope>NUCLEOTIDE SEQUENCE [LARGE SCALE GENOMIC DNA]</scope>
    <source>
        <strain evidence="8 9">F 1598</strain>
    </source>
</reference>
<name>A0A0C3FHY4_PILCF</name>
<sequence length="323" mass="34345">MDTQDPPDLERPKTAHSSRGTLLSHRTEQVISRPFVGRLGGNQAFTLDVADPNYDEKLRSTPDAGASFTWKESFDLRGFVDAELWKQAILEGWATSLIVWITGLAAYSLAPTSRDFATGALFPTLLGALVNTISLSLFIFSSGPVSGGHLNPLITIGTFFGQLATFPRTVLYVLCQTTGATVAGFLIRAALGRPGGPDGVIPGCWIDPSAVTAGEAFVLETMTCLALIFLAYGIGLDPRQKAIFGPALGPLLIGLALGLCNFATGTVKPGYTGASLNPARCFGLMAAEGRWTLHWVHWVGPIVAGALNGVLYWAIPPSKPRKM</sequence>
<dbReference type="EMBL" id="KN833011">
    <property type="protein sequence ID" value="KIM79194.1"/>
    <property type="molecule type" value="Genomic_DNA"/>
</dbReference>
<evidence type="ECO:0000256" key="6">
    <source>
        <dbReference type="SAM" id="MobiDB-lite"/>
    </source>
</evidence>
<keyword evidence="5" id="KW-0813">Transport</keyword>
<dbReference type="SUPFAM" id="SSF81338">
    <property type="entry name" value="Aquaporin-like"/>
    <property type="match status" value="1"/>
</dbReference>
<comment type="similarity">
    <text evidence="5">Belongs to the MIP/aquaporin (TC 1.A.8) family.</text>
</comment>
<dbReference type="HOGENOM" id="CLU_020019_5_0_1"/>
<dbReference type="Gene3D" id="1.20.1080.10">
    <property type="entry name" value="Glycerol uptake facilitator protein"/>
    <property type="match status" value="1"/>
</dbReference>
<dbReference type="Pfam" id="PF00230">
    <property type="entry name" value="MIP"/>
    <property type="match status" value="1"/>
</dbReference>
<evidence type="ECO:0000256" key="5">
    <source>
        <dbReference type="RuleBase" id="RU000477"/>
    </source>
</evidence>
<feature type="transmembrane region" description="Helical" evidence="7">
    <location>
        <begin position="211"/>
        <end position="232"/>
    </location>
</feature>
<proteinExistence type="inferred from homology"/>
<protein>
    <recommendedName>
        <fullName evidence="10">Aquaporin</fullName>
    </recommendedName>
</protein>